<comment type="caution">
    <text evidence="1">The sequence shown here is derived from an EMBL/GenBank/DDBJ whole genome shotgun (WGS) entry which is preliminary data.</text>
</comment>
<dbReference type="EMBL" id="VIKT02000010">
    <property type="protein sequence ID" value="NHF63094.1"/>
    <property type="molecule type" value="Genomic_DNA"/>
</dbReference>
<organism evidence="1 2">
    <name type="scientific">Microcella pacifica</name>
    <dbReference type="NCBI Taxonomy" id="2591847"/>
    <lineage>
        <taxon>Bacteria</taxon>
        <taxon>Bacillati</taxon>
        <taxon>Actinomycetota</taxon>
        <taxon>Actinomycetes</taxon>
        <taxon>Micrococcales</taxon>
        <taxon>Microbacteriaceae</taxon>
        <taxon>Microcella</taxon>
    </lineage>
</organism>
<evidence type="ECO:0000313" key="2">
    <source>
        <dbReference type="Proteomes" id="UP000818266"/>
    </source>
</evidence>
<evidence type="ECO:0000313" key="1">
    <source>
        <dbReference type="EMBL" id="NHF63094.1"/>
    </source>
</evidence>
<name>A0A9E5MKG5_9MICO</name>
<dbReference type="Proteomes" id="UP000818266">
    <property type="component" value="Unassembled WGS sequence"/>
</dbReference>
<dbReference type="OrthoDB" id="68692at2"/>
<accession>A0A9E5MKG5</accession>
<gene>
    <name evidence="1" type="ORF">FK219_007555</name>
</gene>
<sequence>MLPADWVEHRRDDRELVGWIHPSGDLYTAVDVLGRTVAADVEWLDAEEALEQHGLAWLAEPWGLVLDDGRVQRVRISQLSPAGITVVEDDWGAAAAVGAGMLERSLPWPAPAQLQPWGDAGND</sequence>
<reference evidence="1 2" key="1">
    <citation type="submission" date="2020-03" db="EMBL/GenBank/DDBJ databases">
        <title>Chryseoglobus sp. isolated from a deep-sea seamount.</title>
        <authorList>
            <person name="Zhang D.-C."/>
        </authorList>
    </citation>
    <scope>NUCLEOTIDE SEQUENCE [LARGE SCALE GENOMIC DNA]</scope>
    <source>
        <strain evidence="1 2">KN1116</strain>
    </source>
</reference>
<proteinExistence type="predicted"/>
<keyword evidence="2" id="KW-1185">Reference proteome</keyword>
<dbReference type="AlphaFoldDB" id="A0A9E5MKG5"/>
<protein>
    <submittedName>
        <fullName evidence="1">Uncharacterized protein</fullName>
    </submittedName>
</protein>